<organism evidence="1 2">
    <name type="scientific">Marasmius tenuissimus</name>
    <dbReference type="NCBI Taxonomy" id="585030"/>
    <lineage>
        <taxon>Eukaryota</taxon>
        <taxon>Fungi</taxon>
        <taxon>Dikarya</taxon>
        <taxon>Basidiomycota</taxon>
        <taxon>Agaricomycotina</taxon>
        <taxon>Agaricomycetes</taxon>
        <taxon>Agaricomycetidae</taxon>
        <taxon>Agaricales</taxon>
        <taxon>Marasmiineae</taxon>
        <taxon>Marasmiaceae</taxon>
        <taxon>Marasmius</taxon>
    </lineage>
</organism>
<proteinExistence type="predicted"/>
<evidence type="ECO:0000313" key="1">
    <source>
        <dbReference type="EMBL" id="KAL0056925.1"/>
    </source>
</evidence>
<evidence type="ECO:0000313" key="2">
    <source>
        <dbReference type="Proteomes" id="UP001437256"/>
    </source>
</evidence>
<dbReference type="EMBL" id="JBBXMP010000811">
    <property type="protein sequence ID" value="KAL0056925.1"/>
    <property type="molecule type" value="Genomic_DNA"/>
</dbReference>
<reference evidence="1 2" key="1">
    <citation type="submission" date="2024-05" db="EMBL/GenBank/DDBJ databases">
        <title>A draft genome resource for the thread blight pathogen Marasmius tenuissimus strain MS-2.</title>
        <authorList>
            <person name="Yulfo-Soto G.E."/>
            <person name="Baruah I.K."/>
            <person name="Amoako-Attah I."/>
            <person name="Bukari Y."/>
            <person name="Meinhardt L.W."/>
            <person name="Bailey B.A."/>
            <person name="Cohen S.P."/>
        </authorList>
    </citation>
    <scope>NUCLEOTIDE SEQUENCE [LARGE SCALE GENOMIC DNA]</scope>
    <source>
        <strain evidence="1 2">MS-2</strain>
    </source>
</reference>
<gene>
    <name evidence="1" type="ORF">AAF712_016458</name>
</gene>
<comment type="caution">
    <text evidence="1">The sequence shown here is derived from an EMBL/GenBank/DDBJ whole genome shotgun (WGS) entry which is preliminary data.</text>
</comment>
<sequence>MMNRTTMYDQMKERMKSGAQIFGQCEPETLITLTRVNRTFRTALLSNVTLWKDKRIECGIPAPLPGFSEPGWMKLLFGGSRCQVCNGRNVYKVDFHLRKRICKECLRDPEQFIDLLEYSKEAYPELDPNVATRTWAGLIICNEDMYCRADEFHMILDEFDRIALDGFDQVALEKHPELLAFLAQRKLEIGDLSSKIQQCKVWQLKWWTAKRGETRAARQARCAAKRSQIEACRRAARTRLSQMGYTWKDFAVIAKHKLISQIQPLTDEEWQDALPELLEKIGVDRFIRTSKAYNRRDAGRPRLVQRMAMVEHIYGRVKAKFPPAEYKSFKAFSSFKRIILLGGCGLIDKLLVDFPHLVEVFTHPDNVPVQQIDFDGIEEEFEAGIEEYHRPSN</sequence>
<protein>
    <submittedName>
        <fullName evidence="1">Uncharacterized protein</fullName>
    </submittedName>
</protein>
<dbReference type="Proteomes" id="UP001437256">
    <property type="component" value="Unassembled WGS sequence"/>
</dbReference>
<name>A0ABR2Z5N1_9AGAR</name>
<keyword evidence="2" id="KW-1185">Reference proteome</keyword>
<accession>A0ABR2Z5N1</accession>